<dbReference type="InterPro" id="IPR002509">
    <property type="entry name" value="NODB_dom"/>
</dbReference>
<evidence type="ECO:0000256" key="2">
    <source>
        <dbReference type="ARBA" id="ARBA00022729"/>
    </source>
</evidence>
<dbReference type="CDD" id="cd10918">
    <property type="entry name" value="CE4_NodB_like_5s_6s"/>
    <property type="match status" value="1"/>
</dbReference>
<keyword evidence="2" id="KW-0732">Signal</keyword>
<dbReference type="GO" id="GO:0005975">
    <property type="term" value="P:carbohydrate metabolic process"/>
    <property type="evidence" value="ECO:0007669"/>
    <property type="project" value="InterPro"/>
</dbReference>
<sequence length="252" mass="27977">MKRVLKVCLASALFFLYRAIDPWCRFREVSILAYHSISDAPLYTAVTPEVFRAHLSRLKAGGYSFVSLRDVIAFLDGSPLPKRAVALTFDDGYADFETTVLPILDQFEAPATVFIVGDEAASRSALGNALPLLDQNALTRVRAHPRIEIGYHARTHANLRTLSGGALQDEVRTPFGARYFAYPGGNYSNEAVDAVRAAGYEAAFSIKPTHVRAASDHFLLPRFVITKDPVMRDILFYASRAAAWYRALTRFV</sequence>
<reference evidence="4 5" key="1">
    <citation type="journal article" date="2016" name="Nat. Commun.">
        <title>Thousands of microbial genomes shed light on interconnected biogeochemical processes in an aquifer system.</title>
        <authorList>
            <person name="Anantharaman K."/>
            <person name="Brown C.T."/>
            <person name="Hug L.A."/>
            <person name="Sharon I."/>
            <person name="Castelle C.J."/>
            <person name="Probst A.J."/>
            <person name="Thomas B.C."/>
            <person name="Singh A."/>
            <person name="Wilkins M.J."/>
            <person name="Karaoz U."/>
            <person name="Brodie E.L."/>
            <person name="Williams K.H."/>
            <person name="Hubbard S.S."/>
            <person name="Banfield J.F."/>
        </authorList>
    </citation>
    <scope>NUCLEOTIDE SEQUENCE [LARGE SCALE GENOMIC DNA]</scope>
</reference>
<dbReference type="SUPFAM" id="SSF88713">
    <property type="entry name" value="Glycoside hydrolase/deacetylase"/>
    <property type="match status" value="1"/>
</dbReference>
<dbReference type="AlphaFoldDB" id="A0A1F6E6V4"/>
<dbReference type="GO" id="GO:0005576">
    <property type="term" value="C:extracellular region"/>
    <property type="evidence" value="ECO:0007669"/>
    <property type="project" value="UniProtKB-SubCell"/>
</dbReference>
<dbReference type="Proteomes" id="UP000176914">
    <property type="component" value="Unassembled WGS sequence"/>
</dbReference>
<dbReference type="Pfam" id="PF01522">
    <property type="entry name" value="Polysacc_deac_1"/>
    <property type="match status" value="1"/>
</dbReference>
<dbReference type="PANTHER" id="PTHR34216:SF3">
    <property type="entry name" value="POLY-BETA-1,6-N-ACETYL-D-GLUCOSAMINE N-DEACETYLASE"/>
    <property type="match status" value="1"/>
</dbReference>
<dbReference type="Gene3D" id="3.20.20.370">
    <property type="entry name" value="Glycoside hydrolase/deacetylase"/>
    <property type="match status" value="1"/>
</dbReference>
<accession>A0A1F6E6V4</accession>
<protein>
    <recommendedName>
        <fullName evidence="3">NodB homology domain-containing protein</fullName>
    </recommendedName>
</protein>
<evidence type="ECO:0000313" key="4">
    <source>
        <dbReference type="EMBL" id="OGG69433.1"/>
    </source>
</evidence>
<dbReference type="PROSITE" id="PS51677">
    <property type="entry name" value="NODB"/>
    <property type="match status" value="1"/>
</dbReference>
<proteinExistence type="predicted"/>
<dbReference type="PANTHER" id="PTHR34216">
    <property type="match status" value="1"/>
</dbReference>
<evidence type="ECO:0000259" key="3">
    <source>
        <dbReference type="PROSITE" id="PS51677"/>
    </source>
</evidence>
<dbReference type="InterPro" id="IPR051398">
    <property type="entry name" value="Polysacch_Deacetylase"/>
</dbReference>
<name>A0A1F6E6V4_9BACT</name>
<organism evidence="4 5">
    <name type="scientific">Candidatus Kaiserbacteria bacterium RIFCSPHIGHO2_02_FULL_55_25</name>
    <dbReference type="NCBI Taxonomy" id="1798498"/>
    <lineage>
        <taxon>Bacteria</taxon>
        <taxon>Candidatus Kaiseribacteriota</taxon>
    </lineage>
</organism>
<feature type="domain" description="NodB homology" evidence="3">
    <location>
        <begin position="83"/>
        <end position="252"/>
    </location>
</feature>
<dbReference type="EMBL" id="MFLL01000012">
    <property type="protein sequence ID" value="OGG69433.1"/>
    <property type="molecule type" value="Genomic_DNA"/>
</dbReference>
<evidence type="ECO:0000313" key="5">
    <source>
        <dbReference type="Proteomes" id="UP000176914"/>
    </source>
</evidence>
<comment type="subcellular location">
    <subcellularLocation>
        <location evidence="1">Secreted</location>
    </subcellularLocation>
</comment>
<comment type="caution">
    <text evidence="4">The sequence shown here is derived from an EMBL/GenBank/DDBJ whole genome shotgun (WGS) entry which is preliminary data.</text>
</comment>
<evidence type="ECO:0000256" key="1">
    <source>
        <dbReference type="ARBA" id="ARBA00004613"/>
    </source>
</evidence>
<dbReference type="GO" id="GO:0016810">
    <property type="term" value="F:hydrolase activity, acting on carbon-nitrogen (but not peptide) bonds"/>
    <property type="evidence" value="ECO:0007669"/>
    <property type="project" value="InterPro"/>
</dbReference>
<dbReference type="InterPro" id="IPR011330">
    <property type="entry name" value="Glyco_hydro/deAcase_b/a-brl"/>
</dbReference>
<gene>
    <name evidence="4" type="ORF">A3C20_00835</name>
</gene>